<evidence type="ECO:0000256" key="4">
    <source>
        <dbReference type="ARBA" id="ARBA00022691"/>
    </source>
</evidence>
<dbReference type="EC" id="2.1.1.37" evidence="1"/>
<evidence type="ECO:0000313" key="9">
    <source>
        <dbReference type="Proteomes" id="UP000589036"/>
    </source>
</evidence>
<dbReference type="PANTHER" id="PTHR10629">
    <property type="entry name" value="CYTOSINE-SPECIFIC METHYLTRANSFERASE"/>
    <property type="match status" value="1"/>
</dbReference>
<dbReference type="GO" id="GO:0044027">
    <property type="term" value="P:negative regulation of gene expression via chromosomal CpG island methylation"/>
    <property type="evidence" value="ECO:0007669"/>
    <property type="project" value="TreeGrafter"/>
</dbReference>
<evidence type="ECO:0000256" key="6">
    <source>
        <dbReference type="PROSITE-ProRule" id="PRU01016"/>
    </source>
</evidence>
<proteinExistence type="inferred from homology"/>
<dbReference type="RefSeq" id="WP_218882599.1">
    <property type="nucleotide sequence ID" value="NZ_BAAAYY010000014.1"/>
</dbReference>
<evidence type="ECO:0000256" key="1">
    <source>
        <dbReference type="ARBA" id="ARBA00011975"/>
    </source>
</evidence>
<dbReference type="InterPro" id="IPR029063">
    <property type="entry name" value="SAM-dependent_MTases_sf"/>
</dbReference>
<keyword evidence="5" id="KW-0680">Restriction system</keyword>
<keyword evidence="9" id="KW-1185">Reference proteome</keyword>
<accession>A0A852U3K6</accession>
<organism evidence="8 9">
    <name type="scientific">Spinactinospora alkalitolerans</name>
    <dbReference type="NCBI Taxonomy" id="687207"/>
    <lineage>
        <taxon>Bacteria</taxon>
        <taxon>Bacillati</taxon>
        <taxon>Actinomycetota</taxon>
        <taxon>Actinomycetes</taxon>
        <taxon>Streptosporangiales</taxon>
        <taxon>Nocardiopsidaceae</taxon>
        <taxon>Spinactinospora</taxon>
    </lineage>
</organism>
<evidence type="ECO:0000313" key="8">
    <source>
        <dbReference type="EMBL" id="NYE50075.1"/>
    </source>
</evidence>
<comment type="caution">
    <text evidence="8">The sequence shown here is derived from an EMBL/GenBank/DDBJ whole genome shotgun (WGS) entry which is preliminary data.</text>
</comment>
<dbReference type="GO" id="GO:0003677">
    <property type="term" value="F:DNA binding"/>
    <property type="evidence" value="ECO:0007669"/>
    <property type="project" value="TreeGrafter"/>
</dbReference>
<reference evidence="8 9" key="1">
    <citation type="submission" date="2020-07" db="EMBL/GenBank/DDBJ databases">
        <title>Sequencing the genomes of 1000 actinobacteria strains.</title>
        <authorList>
            <person name="Klenk H.-P."/>
        </authorList>
    </citation>
    <scope>NUCLEOTIDE SEQUENCE [LARGE SCALE GENOMIC DNA]</scope>
    <source>
        <strain evidence="8 9">CXB654</strain>
    </source>
</reference>
<keyword evidence="2 6" id="KW-0489">Methyltransferase</keyword>
<dbReference type="PROSITE" id="PS51679">
    <property type="entry name" value="SAM_MT_C5"/>
    <property type="match status" value="1"/>
</dbReference>
<dbReference type="InterPro" id="IPR050390">
    <property type="entry name" value="C5-Methyltransferase"/>
</dbReference>
<name>A0A852U3K6_9ACTN</name>
<dbReference type="EMBL" id="JACCCC010000001">
    <property type="protein sequence ID" value="NYE50075.1"/>
    <property type="molecule type" value="Genomic_DNA"/>
</dbReference>
<dbReference type="SUPFAM" id="SSF53335">
    <property type="entry name" value="S-adenosyl-L-methionine-dependent methyltransferases"/>
    <property type="match status" value="1"/>
</dbReference>
<dbReference type="GO" id="GO:0032259">
    <property type="term" value="P:methylation"/>
    <property type="evidence" value="ECO:0007669"/>
    <property type="project" value="UniProtKB-KW"/>
</dbReference>
<dbReference type="InterPro" id="IPR001525">
    <property type="entry name" value="C5_MeTfrase"/>
</dbReference>
<dbReference type="Gene3D" id="3.40.50.150">
    <property type="entry name" value="Vaccinia Virus protein VP39"/>
    <property type="match status" value="1"/>
</dbReference>
<sequence>MHAAEIVDLFAGPGGLDVAACWLTVPVIGIEMDADACATRRAAGLRTEEGDVRAFGPADFPDATVLAGGPPCQTYTVAGSGAGRRALDDVLHFAKRMAADEDVTADLAELKDERTALVLEPLRWALAAVERGRPYEAIVLEQVPAVLPVWKAVGEALESRGYSVACGVLCAEEFGVPQTRRRAILIARLNDKAEMPKATHRPYRKRVPRDAGDPERKQWVTMGDALDRSEPFVVVSNYGTGGDPKARGRRTSAEPAATVTGKISRNRVVTLGGLERPRFTFAEAGQLQTFPADYPWAGRDIAQQIGNAIPPRLAAHVLAAALDFGDEVLTAAVSGGTPWKAAGTDSTYSSPRPENGDASFPAPAVRARRSVETVNPTTRQAAGVVGTVRRELPQTIRR</sequence>
<feature type="region of interest" description="Disordered" evidence="7">
    <location>
        <begin position="239"/>
        <end position="258"/>
    </location>
</feature>
<keyword evidence="3 6" id="KW-0808">Transferase</keyword>
<dbReference type="Pfam" id="PF00145">
    <property type="entry name" value="DNA_methylase"/>
    <property type="match status" value="2"/>
</dbReference>
<feature type="region of interest" description="Disordered" evidence="7">
    <location>
        <begin position="339"/>
        <end position="378"/>
    </location>
</feature>
<comment type="similarity">
    <text evidence="6">Belongs to the class I-like SAM-binding methyltransferase superfamily. C5-methyltransferase family.</text>
</comment>
<dbReference type="Proteomes" id="UP000589036">
    <property type="component" value="Unassembled WGS sequence"/>
</dbReference>
<evidence type="ECO:0000256" key="7">
    <source>
        <dbReference type="SAM" id="MobiDB-lite"/>
    </source>
</evidence>
<dbReference type="GO" id="GO:0009307">
    <property type="term" value="P:DNA restriction-modification system"/>
    <property type="evidence" value="ECO:0007669"/>
    <property type="project" value="UniProtKB-KW"/>
</dbReference>
<evidence type="ECO:0000256" key="5">
    <source>
        <dbReference type="ARBA" id="ARBA00022747"/>
    </source>
</evidence>
<evidence type="ECO:0000256" key="2">
    <source>
        <dbReference type="ARBA" id="ARBA00022603"/>
    </source>
</evidence>
<feature type="active site" evidence="6">
    <location>
        <position position="72"/>
    </location>
</feature>
<dbReference type="AlphaFoldDB" id="A0A852U3K6"/>
<keyword evidence="4 6" id="KW-0949">S-adenosyl-L-methionine</keyword>
<evidence type="ECO:0000256" key="3">
    <source>
        <dbReference type="ARBA" id="ARBA00022679"/>
    </source>
</evidence>
<protein>
    <recommendedName>
        <fullName evidence="1">DNA (cytosine-5-)-methyltransferase</fullName>
        <ecNumber evidence="1">2.1.1.37</ecNumber>
    </recommendedName>
</protein>
<gene>
    <name evidence="8" type="ORF">HDA32_005195</name>
</gene>
<dbReference type="GO" id="GO:0003886">
    <property type="term" value="F:DNA (cytosine-5-)-methyltransferase activity"/>
    <property type="evidence" value="ECO:0007669"/>
    <property type="project" value="UniProtKB-EC"/>
</dbReference>
<dbReference type="PRINTS" id="PR00105">
    <property type="entry name" value="C5METTRFRASE"/>
</dbReference>
<dbReference type="PANTHER" id="PTHR10629:SF52">
    <property type="entry name" value="DNA (CYTOSINE-5)-METHYLTRANSFERASE 1"/>
    <property type="match status" value="1"/>
</dbReference>